<dbReference type="Pfam" id="PF00232">
    <property type="entry name" value="Glyco_hydro_1"/>
    <property type="match status" value="1"/>
</dbReference>
<reference evidence="14" key="1">
    <citation type="submission" date="2019-04" db="EMBL/GenBank/DDBJ databases">
        <title>Draft genome sequence of Pseudonocardiaceae bacterium SL3-2-4.</title>
        <authorList>
            <person name="Ningsih F."/>
            <person name="Yokota A."/>
            <person name="Sakai Y."/>
            <person name="Nanatani K."/>
            <person name="Yabe S."/>
            <person name="Oetari A."/>
            <person name="Sjamsuridzal W."/>
        </authorList>
    </citation>
    <scope>NUCLEOTIDE SEQUENCE [LARGE SCALE GENOMIC DNA]</scope>
    <source>
        <strain evidence="14">SL3-2-4</strain>
    </source>
</reference>
<dbReference type="InterPro" id="IPR033132">
    <property type="entry name" value="GH_1_N_CS"/>
</dbReference>
<dbReference type="Proteomes" id="UP000298860">
    <property type="component" value="Unassembled WGS sequence"/>
</dbReference>
<evidence type="ECO:0000256" key="12">
    <source>
        <dbReference type="RuleBase" id="RU361175"/>
    </source>
</evidence>
<dbReference type="InterPro" id="IPR017736">
    <property type="entry name" value="Glyco_hydro_1_beta-glucosidase"/>
</dbReference>
<keyword evidence="14" id="KW-1185">Reference proteome</keyword>
<dbReference type="PROSITE" id="PS00653">
    <property type="entry name" value="GLYCOSYL_HYDROL_F1_2"/>
    <property type="match status" value="1"/>
</dbReference>
<feature type="binding site" evidence="10">
    <location>
        <position position="120"/>
    </location>
    <ligand>
        <name>substrate</name>
    </ligand>
</feature>
<comment type="similarity">
    <text evidence="2 12">Belongs to the glycosyl hydrolase 1 family.</text>
</comment>
<evidence type="ECO:0000256" key="1">
    <source>
        <dbReference type="ARBA" id="ARBA00000448"/>
    </source>
</evidence>
<feature type="binding site" evidence="10">
    <location>
        <position position="164"/>
    </location>
    <ligand>
        <name>substrate</name>
    </ligand>
</feature>
<keyword evidence="4 12" id="KW-0378">Hydrolase</keyword>
<evidence type="ECO:0000256" key="6">
    <source>
        <dbReference type="ARBA" id="ARBA00023277"/>
    </source>
</evidence>
<keyword evidence="5" id="KW-0136">Cellulose degradation</keyword>
<dbReference type="GO" id="GO:0030245">
    <property type="term" value="P:cellulose catabolic process"/>
    <property type="evidence" value="ECO:0007669"/>
    <property type="project" value="UniProtKB-KW"/>
</dbReference>
<dbReference type="AlphaFoldDB" id="A0A4D4JAD4"/>
<sequence>MTDPFPEGFLWGAATSAYQVEGATREDGRGESVWDRFAHTPGAVAGGDTADVACDHYRRWPADVRLMAALGLSAYRFSVAWPRLFPDGTGPVNRAGLDHYDRLVDALLAHRITPVVTLYHWDLPQALQDRGGWRNRDVVDRFADYADTCFAAYGDRVTWWVTQNEPWIVGVLGHLRGLHAPGERDLAGAVRVMHHLLLGHGRAVQALRARGSGGRAGVAFSLFPHVPASEAAEDVEAAHGSDGYVNRWFLDPVLRGRYPEDMCRRYEDLAGPLAAVRPGDLEIIGAGADFVGVNYYTPRVVRAAPESEPFGWEVVPAPDGTAVTDLGWRIAPDALIGLLLRLRDDYGDVPVLVTENGAAFGDEPDAGGRVRDRRRVRFLHDHLAAVRAAIDRGVPVVGYLHWSLLDNFEWAMGYTPRFGLVHVDYRTQARTLKDSARYYARVIAANTVLPVDGDTDE</sequence>
<protein>
    <recommendedName>
        <fullName evidence="3 12">Beta-glucosidase</fullName>
        <ecNumber evidence="3 12">3.2.1.21</ecNumber>
    </recommendedName>
</protein>
<dbReference type="InterPro" id="IPR018120">
    <property type="entry name" value="Glyco_hydro_1_AS"/>
</dbReference>
<feature type="binding site" evidence="10">
    <location>
        <position position="296"/>
    </location>
    <ligand>
        <name>substrate</name>
    </ligand>
</feature>
<dbReference type="EC" id="3.2.1.21" evidence="3 12"/>
<evidence type="ECO:0000256" key="5">
    <source>
        <dbReference type="ARBA" id="ARBA00023001"/>
    </source>
</evidence>
<feature type="binding site" evidence="10">
    <location>
        <begin position="409"/>
        <end position="410"/>
    </location>
    <ligand>
        <name>substrate</name>
    </ligand>
</feature>
<dbReference type="NCBIfam" id="TIGR03356">
    <property type="entry name" value="BGL"/>
    <property type="match status" value="1"/>
</dbReference>
<keyword evidence="8" id="KW-0624">Polysaccharide degradation</keyword>
<evidence type="ECO:0000313" key="14">
    <source>
        <dbReference type="Proteomes" id="UP000298860"/>
    </source>
</evidence>
<feature type="binding site" evidence="10">
    <location>
        <position position="402"/>
    </location>
    <ligand>
        <name>substrate</name>
    </ligand>
</feature>
<keyword evidence="7 12" id="KW-0326">Glycosidase</keyword>
<dbReference type="OrthoDB" id="9765195at2"/>
<proteinExistence type="inferred from homology"/>
<evidence type="ECO:0000256" key="7">
    <source>
        <dbReference type="ARBA" id="ARBA00023295"/>
    </source>
</evidence>
<dbReference type="FunFam" id="3.20.20.80:FF:000004">
    <property type="entry name" value="Beta-glucosidase 6-phospho-beta-glucosidase"/>
    <property type="match status" value="1"/>
</dbReference>
<feature type="binding site" evidence="10">
    <location>
        <position position="19"/>
    </location>
    <ligand>
        <name>substrate</name>
    </ligand>
</feature>
<comment type="catalytic activity">
    <reaction evidence="1 12">
        <text>Hydrolysis of terminal, non-reducing beta-D-glucosyl residues with release of beta-D-glucose.</text>
        <dbReference type="EC" id="3.2.1.21"/>
    </reaction>
</comment>
<comment type="caution">
    <text evidence="13">The sequence shown here is derived from an EMBL/GenBank/DDBJ whole genome shotgun (WGS) entry which is preliminary data.</text>
</comment>
<evidence type="ECO:0000313" key="13">
    <source>
        <dbReference type="EMBL" id="GDY31638.1"/>
    </source>
</evidence>
<dbReference type="GO" id="GO:0005829">
    <property type="term" value="C:cytosol"/>
    <property type="evidence" value="ECO:0007669"/>
    <property type="project" value="TreeGrafter"/>
</dbReference>
<organism evidence="13 14">
    <name type="scientific">Gandjariella thermophila</name>
    <dbReference type="NCBI Taxonomy" id="1931992"/>
    <lineage>
        <taxon>Bacteria</taxon>
        <taxon>Bacillati</taxon>
        <taxon>Actinomycetota</taxon>
        <taxon>Actinomycetes</taxon>
        <taxon>Pseudonocardiales</taxon>
        <taxon>Pseudonocardiaceae</taxon>
        <taxon>Gandjariella</taxon>
    </lineage>
</organism>
<dbReference type="PROSITE" id="PS00572">
    <property type="entry name" value="GLYCOSYL_HYDROL_F1_1"/>
    <property type="match status" value="1"/>
</dbReference>
<name>A0A4D4JAD4_9PSEU</name>
<dbReference type="GO" id="GO:0008422">
    <property type="term" value="F:beta-glucosidase activity"/>
    <property type="evidence" value="ECO:0007669"/>
    <property type="project" value="UniProtKB-EC"/>
</dbReference>
<dbReference type="SUPFAM" id="SSF51445">
    <property type="entry name" value="(Trans)glycosidases"/>
    <property type="match status" value="1"/>
</dbReference>
<evidence type="ECO:0000256" key="9">
    <source>
        <dbReference type="PIRSR" id="PIRSR617736-1"/>
    </source>
</evidence>
<evidence type="ECO:0000256" key="8">
    <source>
        <dbReference type="ARBA" id="ARBA00023326"/>
    </source>
</evidence>
<dbReference type="PANTHER" id="PTHR10353:SF36">
    <property type="entry name" value="LP05116P"/>
    <property type="match status" value="1"/>
</dbReference>
<dbReference type="EMBL" id="BJFL01000016">
    <property type="protein sequence ID" value="GDY31638.1"/>
    <property type="molecule type" value="Genomic_DNA"/>
</dbReference>
<keyword evidence="6" id="KW-0119">Carbohydrate metabolism</keyword>
<dbReference type="RefSeq" id="WP_137814706.1">
    <property type="nucleotide sequence ID" value="NZ_BJFL01000016.1"/>
</dbReference>
<dbReference type="Gene3D" id="3.20.20.80">
    <property type="entry name" value="Glycosidases"/>
    <property type="match status" value="1"/>
</dbReference>
<dbReference type="PANTHER" id="PTHR10353">
    <property type="entry name" value="GLYCOSYL HYDROLASE"/>
    <property type="match status" value="1"/>
</dbReference>
<evidence type="ECO:0000256" key="3">
    <source>
        <dbReference type="ARBA" id="ARBA00012744"/>
    </source>
</evidence>
<dbReference type="InterPro" id="IPR017853">
    <property type="entry name" value="GH"/>
</dbReference>
<feature type="active site" description="Nucleophile" evidence="9 11">
    <location>
        <position position="355"/>
    </location>
</feature>
<feature type="active site" description="Proton donor" evidence="9">
    <location>
        <position position="165"/>
    </location>
</feature>
<evidence type="ECO:0000256" key="10">
    <source>
        <dbReference type="PIRSR" id="PIRSR617736-2"/>
    </source>
</evidence>
<dbReference type="PRINTS" id="PR00131">
    <property type="entry name" value="GLHYDRLASE1"/>
</dbReference>
<dbReference type="InterPro" id="IPR001360">
    <property type="entry name" value="Glyco_hydro_1"/>
</dbReference>
<evidence type="ECO:0000256" key="11">
    <source>
        <dbReference type="PROSITE-ProRule" id="PRU10055"/>
    </source>
</evidence>
<gene>
    <name evidence="13" type="primary">bglB_2</name>
    <name evidence="13" type="ORF">GTS_32710</name>
</gene>
<accession>A0A4D4JAD4</accession>
<evidence type="ECO:0000256" key="4">
    <source>
        <dbReference type="ARBA" id="ARBA00022801"/>
    </source>
</evidence>
<evidence type="ECO:0000256" key="2">
    <source>
        <dbReference type="ARBA" id="ARBA00010838"/>
    </source>
</evidence>